<dbReference type="Gene3D" id="3.40.50.300">
    <property type="entry name" value="P-loop containing nucleotide triphosphate hydrolases"/>
    <property type="match status" value="1"/>
</dbReference>
<feature type="non-terminal residue" evidence="2">
    <location>
        <position position="375"/>
    </location>
</feature>
<feature type="non-terminal residue" evidence="2">
    <location>
        <position position="1"/>
    </location>
</feature>
<dbReference type="InterPro" id="IPR027417">
    <property type="entry name" value="P-loop_NTPase"/>
</dbReference>
<protein>
    <recommendedName>
        <fullName evidence="1">ATPase AAA-type core domain-containing protein</fullName>
    </recommendedName>
</protein>
<proteinExistence type="predicted"/>
<evidence type="ECO:0000259" key="1">
    <source>
        <dbReference type="Pfam" id="PF13304"/>
    </source>
</evidence>
<organism evidence="2">
    <name type="scientific">marine sediment metagenome</name>
    <dbReference type="NCBI Taxonomy" id="412755"/>
    <lineage>
        <taxon>unclassified sequences</taxon>
        <taxon>metagenomes</taxon>
        <taxon>ecological metagenomes</taxon>
    </lineage>
</organism>
<evidence type="ECO:0000313" key="2">
    <source>
        <dbReference type="EMBL" id="KKK67654.1"/>
    </source>
</evidence>
<dbReference type="GO" id="GO:0005524">
    <property type="term" value="F:ATP binding"/>
    <property type="evidence" value="ECO:0007669"/>
    <property type="project" value="InterPro"/>
</dbReference>
<name>A0A0F8ZMM3_9ZZZZ</name>
<dbReference type="GO" id="GO:0016887">
    <property type="term" value="F:ATP hydrolysis activity"/>
    <property type="evidence" value="ECO:0007669"/>
    <property type="project" value="InterPro"/>
</dbReference>
<dbReference type="AlphaFoldDB" id="A0A0F8ZMM3"/>
<reference evidence="2" key="1">
    <citation type="journal article" date="2015" name="Nature">
        <title>Complex archaea that bridge the gap between prokaryotes and eukaryotes.</title>
        <authorList>
            <person name="Spang A."/>
            <person name="Saw J.H."/>
            <person name="Jorgensen S.L."/>
            <person name="Zaremba-Niedzwiedzka K."/>
            <person name="Martijn J."/>
            <person name="Lind A.E."/>
            <person name="van Eijk R."/>
            <person name="Schleper C."/>
            <person name="Guy L."/>
            <person name="Ettema T.J."/>
        </authorList>
    </citation>
    <scope>NUCLEOTIDE SEQUENCE</scope>
</reference>
<dbReference type="EMBL" id="LAZR01059505">
    <property type="protein sequence ID" value="KKK67654.1"/>
    <property type="molecule type" value="Genomic_DNA"/>
</dbReference>
<dbReference type="InterPro" id="IPR003959">
    <property type="entry name" value="ATPase_AAA_core"/>
</dbReference>
<accession>A0A0F8ZMM3</accession>
<comment type="caution">
    <text evidence="2">The sequence shown here is derived from an EMBL/GenBank/DDBJ whole genome shotgun (WGS) entry which is preliminary data.</text>
</comment>
<gene>
    <name evidence="2" type="ORF">LCGC14_2951910</name>
</gene>
<dbReference type="Pfam" id="PF13304">
    <property type="entry name" value="AAA_21"/>
    <property type="match status" value="1"/>
</dbReference>
<dbReference type="PANTHER" id="PTHR43581">
    <property type="entry name" value="ATP/GTP PHOSPHATASE"/>
    <property type="match status" value="1"/>
</dbReference>
<sequence>HLVWPEREYTIIKKSKEVRLVELPNDEMFLACIKGHFHQENDFLKTFADVEKRNPTNIKVPDGLVNKPIFGCHWKAMSEFLDLPRYHLVAQRKGELSDNQGEAKELSGDGLNLAQRLYTMEHNQAYDFESINNFMKFLVPGIGKLVTPIKGSKFDLIWEPSRDVQIPVAASGTGIEQLLMLATVLFTEHKDGIVLLEEPENHLHPGAQEKLMQKLEPEGGIGGKHIFITTHSPVLVQTRKETTIVSLKAIHGKGTHGTSIAGDDVRTVLEDIGVRASHFALSDILVLVEGITSVRVVEEWIKKWTELDGYREDVQILVHQFNISEVNNESFDLDRVLRLNNNVVFFFDRDENRETGQSSSYHEKLEKLCLNHDPP</sequence>
<dbReference type="SUPFAM" id="SSF52540">
    <property type="entry name" value="P-loop containing nucleoside triphosphate hydrolases"/>
    <property type="match status" value="1"/>
</dbReference>
<feature type="domain" description="ATPase AAA-type core" evidence="1">
    <location>
        <begin position="137"/>
        <end position="236"/>
    </location>
</feature>
<dbReference type="PANTHER" id="PTHR43581:SF4">
    <property type="entry name" value="ATP_GTP PHOSPHATASE"/>
    <property type="match status" value="1"/>
</dbReference>
<dbReference type="InterPro" id="IPR051396">
    <property type="entry name" value="Bact_Antivir_Def_Nuclease"/>
</dbReference>